<feature type="compositionally biased region" description="Basic and acidic residues" evidence="4">
    <location>
        <begin position="1"/>
        <end position="11"/>
    </location>
</feature>
<dbReference type="FunFam" id="1.20.920.10:FF:000002">
    <property type="entry name" value="Bromodomain-containing protein 4"/>
    <property type="match status" value="1"/>
</dbReference>
<dbReference type="InterPro" id="IPR018359">
    <property type="entry name" value="Bromodomain_CS"/>
</dbReference>
<dbReference type="SUPFAM" id="SSF47370">
    <property type="entry name" value="Bromodomain"/>
    <property type="match status" value="1"/>
</dbReference>
<dbReference type="Pfam" id="PF00439">
    <property type="entry name" value="Bromodomain"/>
    <property type="match status" value="1"/>
</dbReference>
<name>W8AL36_CERCA</name>
<evidence type="ECO:0000259" key="5">
    <source>
        <dbReference type="PROSITE" id="PS50014"/>
    </source>
</evidence>
<dbReference type="InterPro" id="IPR043508">
    <property type="entry name" value="Bromo_Brdt_I"/>
</dbReference>
<organism evidence="6">
    <name type="scientific">Ceratitis capitata</name>
    <name type="common">Mediterranean fruit fly</name>
    <name type="synonym">Tephritis capitata</name>
    <dbReference type="NCBI Taxonomy" id="7213"/>
    <lineage>
        <taxon>Eukaryota</taxon>
        <taxon>Metazoa</taxon>
        <taxon>Ecdysozoa</taxon>
        <taxon>Arthropoda</taxon>
        <taxon>Hexapoda</taxon>
        <taxon>Insecta</taxon>
        <taxon>Pterygota</taxon>
        <taxon>Neoptera</taxon>
        <taxon>Endopterygota</taxon>
        <taxon>Diptera</taxon>
        <taxon>Brachycera</taxon>
        <taxon>Muscomorpha</taxon>
        <taxon>Tephritoidea</taxon>
        <taxon>Tephritidae</taxon>
        <taxon>Ceratitis</taxon>
        <taxon>Ceratitis</taxon>
    </lineage>
</organism>
<evidence type="ECO:0000256" key="3">
    <source>
        <dbReference type="PROSITE-ProRule" id="PRU00035"/>
    </source>
</evidence>
<dbReference type="SMR" id="W8AL36"/>
<dbReference type="InterPro" id="IPR050935">
    <property type="entry name" value="Bromo_chromatin_reader"/>
</dbReference>
<dbReference type="CDD" id="cd05497">
    <property type="entry name" value="Bromo_Brdt_I_like"/>
    <property type="match status" value="1"/>
</dbReference>
<dbReference type="EMBL" id="GAMC01021122">
    <property type="protein sequence ID" value="JAB85433.1"/>
    <property type="molecule type" value="mRNA"/>
</dbReference>
<dbReference type="GO" id="GO:0005634">
    <property type="term" value="C:nucleus"/>
    <property type="evidence" value="ECO:0007669"/>
    <property type="project" value="TreeGrafter"/>
</dbReference>
<gene>
    <name evidence="6" type="primary">FSH</name>
</gene>
<dbReference type="Gene3D" id="1.20.920.10">
    <property type="entry name" value="Bromodomain-like"/>
    <property type="match status" value="1"/>
</dbReference>
<reference evidence="6" key="1">
    <citation type="submission" date="2013-07" db="EMBL/GenBank/DDBJ databases">
        <authorList>
            <person name="Geib S."/>
        </authorList>
    </citation>
    <scope>NUCLEOTIDE SEQUENCE</scope>
</reference>
<feature type="region of interest" description="Disordered" evidence="4">
    <location>
        <begin position="1"/>
        <end position="35"/>
    </location>
</feature>
<keyword evidence="2 3" id="KW-0103">Bromodomain</keyword>
<dbReference type="PROSITE" id="PS00633">
    <property type="entry name" value="BROMODOMAIN_1"/>
    <property type="match status" value="1"/>
</dbReference>
<evidence type="ECO:0000256" key="1">
    <source>
        <dbReference type="ARBA" id="ARBA00022737"/>
    </source>
</evidence>
<evidence type="ECO:0000256" key="2">
    <source>
        <dbReference type="ARBA" id="ARBA00023117"/>
    </source>
</evidence>
<dbReference type="EMBL" id="GAMC01021119">
    <property type="protein sequence ID" value="JAB85436.1"/>
    <property type="molecule type" value="mRNA"/>
</dbReference>
<dbReference type="PANTHER" id="PTHR22880:SF225">
    <property type="entry name" value="BROMODOMAIN-CONTAINING PROTEIN BET-1-RELATED"/>
    <property type="match status" value="1"/>
</dbReference>
<dbReference type="PRINTS" id="PR00503">
    <property type="entry name" value="BROMODOMAIN"/>
</dbReference>
<sequence length="504" mass="53748">MSQEPPPRDEPYVEPVNGIVQPPTMPPPDRPGRNTNQLQYLIKTVMKAIWKHHFSWPFQQPVDAKKLNLPDYHKIITHPMDMGTIKKRLENNYYWSAKEAIQDFNTMFTNCYVYNKPGEDVVVMAQTLEKVFLQKIEAMPKEEIELEPVTPKGGKKKPRPPGKPATPSSALLHTPVVGATAASAASTAATPRAPARPHSSLSSTVSSTGGTTATNTPAIPPIGTLPPQTVPGSTNTTTTAIAAGAGAALAAAGTTVLPTAGILPSGAVAGGSLVGANAALAASVSAAGAVNSSLLDASSGAISGGGLNAAGGVAGGIAPNSATATAGAAVLSAYHHSSVNSTGDAVIPPQQPAKIKKGVKRKADTTTPTANAFEMTPYAQIDAKSAKIATRRESSRQVMNKKVGERWLAESAMKRRGVGVILWRRYEANGILLVRFDIVLKIYHGFGCLHSIYLYVEYFLEKLFTIRLKHTFINLQKKKIQIKITTHIQLRCHFNSSSWWALRE</sequence>
<protein>
    <submittedName>
        <fullName evidence="6">Homeotic protein female sterile</fullName>
    </submittedName>
</protein>
<dbReference type="InterPro" id="IPR001487">
    <property type="entry name" value="Bromodomain"/>
</dbReference>
<evidence type="ECO:0000313" key="6">
    <source>
        <dbReference type="EMBL" id="JAB85433.1"/>
    </source>
</evidence>
<evidence type="ECO:0000256" key="4">
    <source>
        <dbReference type="SAM" id="MobiDB-lite"/>
    </source>
</evidence>
<dbReference type="OrthoDB" id="21449at2759"/>
<dbReference type="GO" id="GO:0000785">
    <property type="term" value="C:chromatin"/>
    <property type="evidence" value="ECO:0007669"/>
    <property type="project" value="TreeGrafter"/>
</dbReference>
<dbReference type="PANTHER" id="PTHR22880">
    <property type="entry name" value="FALZ-RELATED BROMODOMAIN-CONTAINING PROTEINS"/>
    <property type="match status" value="1"/>
</dbReference>
<accession>W8AL36</accession>
<feature type="region of interest" description="Disordered" evidence="4">
    <location>
        <begin position="144"/>
        <end position="237"/>
    </location>
</feature>
<dbReference type="GO" id="GO:0006355">
    <property type="term" value="P:regulation of DNA-templated transcription"/>
    <property type="evidence" value="ECO:0007669"/>
    <property type="project" value="TreeGrafter"/>
</dbReference>
<dbReference type="AlphaFoldDB" id="W8AL36"/>
<keyword evidence="1" id="KW-0677">Repeat</keyword>
<dbReference type="SMART" id="SM00297">
    <property type="entry name" value="BROMO"/>
    <property type="match status" value="1"/>
</dbReference>
<reference evidence="6" key="2">
    <citation type="journal article" date="2014" name="BMC Genomics">
        <title>A genomic perspective to assessing quality of mass-reared SIT flies used in Mediterranean fruit fly (Ceratitis capitata) eradication in California.</title>
        <authorList>
            <person name="Calla B."/>
            <person name="Hall B."/>
            <person name="Hou S."/>
            <person name="Geib S.M."/>
        </authorList>
    </citation>
    <scope>NUCLEOTIDE SEQUENCE</scope>
</reference>
<feature type="domain" description="Bromo" evidence="5">
    <location>
        <begin position="50"/>
        <end position="122"/>
    </location>
</feature>
<dbReference type="GO" id="GO:0006338">
    <property type="term" value="P:chromatin remodeling"/>
    <property type="evidence" value="ECO:0007669"/>
    <property type="project" value="TreeGrafter"/>
</dbReference>
<proteinExistence type="evidence at transcript level"/>
<dbReference type="PROSITE" id="PS50014">
    <property type="entry name" value="BROMODOMAIN_2"/>
    <property type="match status" value="1"/>
</dbReference>
<dbReference type="EMBL" id="GAMC01021116">
    <property type="protein sequence ID" value="JAB85439.1"/>
    <property type="molecule type" value="mRNA"/>
</dbReference>
<dbReference type="InterPro" id="IPR036427">
    <property type="entry name" value="Bromodomain-like_sf"/>
</dbReference>
<feature type="compositionally biased region" description="Low complexity" evidence="4">
    <location>
        <begin position="179"/>
        <end position="216"/>
    </location>
</feature>